<evidence type="ECO:0000256" key="1">
    <source>
        <dbReference type="SAM" id="MobiDB-lite"/>
    </source>
</evidence>
<dbReference type="EMBL" id="JAINUF010000009">
    <property type="protein sequence ID" value="KAJ8349889.1"/>
    <property type="molecule type" value="Genomic_DNA"/>
</dbReference>
<keyword evidence="4" id="KW-1185">Reference proteome</keyword>
<dbReference type="OrthoDB" id="10251809at2759"/>
<feature type="domain" description="Dynein heavy chain tail" evidence="2">
    <location>
        <begin position="206"/>
        <end position="369"/>
    </location>
</feature>
<dbReference type="InterPro" id="IPR013594">
    <property type="entry name" value="Dynein_heavy_tail"/>
</dbReference>
<dbReference type="Proteomes" id="UP001152622">
    <property type="component" value="Chromosome 9"/>
</dbReference>
<dbReference type="AlphaFoldDB" id="A0A9Q1F2N2"/>
<dbReference type="Pfam" id="PF08385">
    <property type="entry name" value="DHC_N1"/>
    <property type="match status" value="2"/>
</dbReference>
<organism evidence="3 4">
    <name type="scientific">Synaphobranchus kaupii</name>
    <name type="common">Kaup's arrowtooth eel</name>
    <dbReference type="NCBI Taxonomy" id="118154"/>
    <lineage>
        <taxon>Eukaryota</taxon>
        <taxon>Metazoa</taxon>
        <taxon>Chordata</taxon>
        <taxon>Craniata</taxon>
        <taxon>Vertebrata</taxon>
        <taxon>Euteleostomi</taxon>
        <taxon>Actinopterygii</taxon>
        <taxon>Neopterygii</taxon>
        <taxon>Teleostei</taxon>
        <taxon>Anguilliformes</taxon>
        <taxon>Synaphobranchidae</taxon>
        <taxon>Synaphobranchus</taxon>
    </lineage>
</organism>
<protein>
    <recommendedName>
        <fullName evidence="2">Dynein heavy chain tail domain-containing protein</fullName>
    </recommendedName>
</protein>
<dbReference type="GO" id="GO:0007018">
    <property type="term" value="P:microtubule-based movement"/>
    <property type="evidence" value="ECO:0007669"/>
    <property type="project" value="InterPro"/>
</dbReference>
<sequence>MAETGVRVSQEPLKANAVVDERIDFLREQAFTCLRLKTDKWNRFIASEENQKVLLDFLDKGCCNCLVLFSGPGGTLHVVDGQTPVPWKTKLLCILKRGDRKVSKSNFRTELWLGEVSGHPLEHVPVLVSEVLVSVLVNGRNHRSWPRVVSEDICKHMEKLKSRLETLRGRAEGRTLLPLPLCVERAEMQDAFHSPTGWPVDRTMLYSIETMVIQWTHQIWDILKKDSSQALLQGDHPGPSAEMDFWVTQRDNLLGIQRQIQNPKVKKIVEILKRIKSSYYSSFSDIFLKVNQAVLEAVDIELHLRPLKKHIGRLEERNFTHMEPLIAPLFHTLCLIWSHSKYYCIPGHMVVLLQEFCNLLIEKEQKLVTGQFGKQWGIVSAADVFGGTEQMEDMYTLQAFAYLIPEELFKMELEEGMERVQQTIHVIRTFKRSFHQHRAKISQYGRGGTEVKPWDFPSTLVFHRTDCILQRLLMIEELFTSALDFLKLEKIELGGCRGKILSDMVYSMNEEFHDSWRNLRERKYDPLDYTKQVTSKNPPSPSPALAINQHCR</sequence>
<dbReference type="InterPro" id="IPR026983">
    <property type="entry name" value="DHC"/>
</dbReference>
<evidence type="ECO:0000313" key="3">
    <source>
        <dbReference type="EMBL" id="KAJ8349889.1"/>
    </source>
</evidence>
<feature type="domain" description="Dynein heavy chain tail" evidence="2">
    <location>
        <begin position="398"/>
        <end position="532"/>
    </location>
</feature>
<comment type="caution">
    <text evidence="3">The sequence shown here is derived from an EMBL/GenBank/DDBJ whole genome shotgun (WGS) entry which is preliminary data.</text>
</comment>
<dbReference type="GO" id="GO:0045505">
    <property type="term" value="F:dynein intermediate chain binding"/>
    <property type="evidence" value="ECO:0007669"/>
    <property type="project" value="InterPro"/>
</dbReference>
<reference evidence="3" key="1">
    <citation type="journal article" date="2023" name="Science">
        <title>Genome structures resolve the early diversification of teleost fishes.</title>
        <authorList>
            <person name="Parey E."/>
            <person name="Louis A."/>
            <person name="Montfort J."/>
            <person name="Bouchez O."/>
            <person name="Roques C."/>
            <person name="Iampietro C."/>
            <person name="Lluch J."/>
            <person name="Castinel A."/>
            <person name="Donnadieu C."/>
            <person name="Desvignes T."/>
            <person name="Floi Bucao C."/>
            <person name="Jouanno E."/>
            <person name="Wen M."/>
            <person name="Mejri S."/>
            <person name="Dirks R."/>
            <person name="Jansen H."/>
            <person name="Henkel C."/>
            <person name="Chen W.J."/>
            <person name="Zahm M."/>
            <person name="Cabau C."/>
            <person name="Klopp C."/>
            <person name="Thompson A.W."/>
            <person name="Robinson-Rechavi M."/>
            <person name="Braasch I."/>
            <person name="Lecointre G."/>
            <person name="Bobe J."/>
            <person name="Postlethwait J.H."/>
            <person name="Berthelot C."/>
            <person name="Roest Crollius H."/>
            <person name="Guiguen Y."/>
        </authorList>
    </citation>
    <scope>NUCLEOTIDE SEQUENCE</scope>
    <source>
        <strain evidence="3">WJC10195</strain>
    </source>
</reference>
<dbReference type="GO" id="GO:0005858">
    <property type="term" value="C:axonemal dynein complex"/>
    <property type="evidence" value="ECO:0007669"/>
    <property type="project" value="TreeGrafter"/>
</dbReference>
<evidence type="ECO:0000313" key="4">
    <source>
        <dbReference type="Proteomes" id="UP001152622"/>
    </source>
</evidence>
<dbReference type="PANTHER" id="PTHR46532">
    <property type="entry name" value="MALE FERTILITY FACTOR KL5"/>
    <property type="match status" value="1"/>
</dbReference>
<feature type="region of interest" description="Disordered" evidence="1">
    <location>
        <begin position="530"/>
        <end position="552"/>
    </location>
</feature>
<gene>
    <name evidence="3" type="ORF">SKAU_G00250190</name>
</gene>
<accession>A0A9Q1F2N2</accession>
<proteinExistence type="predicted"/>
<name>A0A9Q1F2N2_SYNKA</name>
<dbReference type="GO" id="GO:0051959">
    <property type="term" value="F:dynein light intermediate chain binding"/>
    <property type="evidence" value="ECO:0007669"/>
    <property type="project" value="InterPro"/>
</dbReference>
<evidence type="ECO:0000259" key="2">
    <source>
        <dbReference type="Pfam" id="PF08385"/>
    </source>
</evidence>
<dbReference type="PANTHER" id="PTHR46532:SF11">
    <property type="entry name" value="DYNEIN AXONEMAL HEAVY CHAIN 12"/>
    <property type="match status" value="1"/>
</dbReference>